<reference evidence="2" key="1">
    <citation type="submission" date="2012-11" db="EMBL/GenBank/DDBJ databases">
        <title>Dependencies among metagenomic species, viruses, plasmids and units of genetic variation.</title>
        <authorList>
            <person name="Nielsen H.B."/>
            <person name="Almeida M."/>
            <person name="Juncker A.S."/>
            <person name="Rasmussen S."/>
            <person name="Li J."/>
            <person name="Sunagawa S."/>
            <person name="Plichta D."/>
            <person name="Gautier L."/>
            <person name="Le Chatelier E."/>
            <person name="Peletier E."/>
            <person name="Bonde I."/>
            <person name="Nielsen T."/>
            <person name="Manichanh C."/>
            <person name="Arumugam M."/>
            <person name="Batto J."/>
            <person name="Santos M.B.Q.D."/>
            <person name="Blom N."/>
            <person name="Borruel N."/>
            <person name="Burgdorf K.S."/>
            <person name="Boumezbeur F."/>
            <person name="Casellas F."/>
            <person name="Dore J."/>
            <person name="Guarner F."/>
            <person name="Hansen T."/>
            <person name="Hildebrand F."/>
            <person name="Kaas R.S."/>
            <person name="Kennedy S."/>
            <person name="Kristiansen K."/>
            <person name="Kultima J.R."/>
            <person name="Leonard P."/>
            <person name="Levenez F."/>
            <person name="Lund O."/>
            <person name="Moumen B."/>
            <person name="Le Paslier D."/>
            <person name="Pons N."/>
            <person name="Pedersen O."/>
            <person name="Prifti E."/>
            <person name="Qin J."/>
            <person name="Raes J."/>
            <person name="Tap J."/>
            <person name="Tims S."/>
            <person name="Ussery D.W."/>
            <person name="Yamada T."/>
            <person name="MetaHit consortium"/>
            <person name="Renault P."/>
            <person name="Sicheritz-Ponten T."/>
            <person name="Bork P."/>
            <person name="Wang J."/>
            <person name="Brunak S."/>
            <person name="Ehrlich S.D."/>
        </authorList>
    </citation>
    <scope>NUCLEOTIDE SEQUENCE [LARGE SCALE GENOMIC DNA]</scope>
</reference>
<dbReference type="EMBL" id="JALEMU010000018">
    <property type="protein sequence ID" value="MCI5754835.1"/>
    <property type="molecule type" value="Genomic_DNA"/>
</dbReference>
<feature type="transmembrane region" description="Helical" evidence="1">
    <location>
        <begin position="81"/>
        <end position="100"/>
    </location>
</feature>
<feature type="transmembrane region" description="Helical" evidence="1">
    <location>
        <begin position="37"/>
        <end position="61"/>
    </location>
</feature>
<reference evidence="3 5" key="2">
    <citation type="submission" date="2022-03" db="EMBL/GenBank/DDBJ databases">
        <title>Metagenome-assembled genomes from swine fecal metagenomes.</title>
        <authorList>
            <person name="Holman D.B."/>
            <person name="Kommadath A."/>
        </authorList>
    </citation>
    <scope>NUCLEOTIDE SEQUENCE [LARGE SCALE GENOMIC DNA]</scope>
    <source>
        <strain evidence="3">SUG147</strain>
    </source>
</reference>
<evidence type="ECO:0000313" key="5">
    <source>
        <dbReference type="Proteomes" id="UP001139365"/>
    </source>
</evidence>
<protein>
    <submittedName>
        <fullName evidence="3">ABC transporter permease</fullName>
    </submittedName>
</protein>
<feature type="transmembrane region" description="Helical" evidence="1">
    <location>
        <begin position="120"/>
        <end position="140"/>
    </location>
</feature>
<keyword evidence="1" id="KW-0472">Membrane</keyword>
<accession>R6TNK0</accession>
<name>R6TNK0_9BACT</name>
<organism evidence="2 4">
    <name type="scientific">Candidatus Colimorpha enterica</name>
    <dbReference type="NCBI Taxonomy" id="3083063"/>
    <lineage>
        <taxon>Bacteria</taxon>
        <taxon>Pseudomonadati</taxon>
        <taxon>Bacteroidota</taxon>
        <taxon>Bacteroidia</taxon>
        <taxon>Bacteroidales</taxon>
        <taxon>Candidatus Colimorpha</taxon>
    </lineage>
</organism>
<dbReference type="Proteomes" id="UP000017938">
    <property type="component" value="Unassembled WGS sequence"/>
</dbReference>
<evidence type="ECO:0000313" key="3">
    <source>
        <dbReference type="EMBL" id="MCI5754835.1"/>
    </source>
</evidence>
<keyword evidence="1" id="KW-1133">Transmembrane helix</keyword>
<dbReference type="Pfam" id="PF06541">
    <property type="entry name" value="ABC_trans_CmpB"/>
    <property type="match status" value="1"/>
</dbReference>
<feature type="transmembrane region" description="Helical" evidence="1">
    <location>
        <begin position="6"/>
        <end position="25"/>
    </location>
</feature>
<gene>
    <name evidence="2" type="ORF">BN580_01703</name>
    <name evidence="3" type="ORF">MR241_00890</name>
</gene>
<comment type="caution">
    <text evidence="2">The sequence shown here is derived from an EMBL/GenBank/DDBJ whole genome shotgun (WGS) entry which is preliminary data.</text>
</comment>
<keyword evidence="1" id="KW-0812">Transmembrane</keyword>
<dbReference type="Proteomes" id="UP001139365">
    <property type="component" value="Unassembled WGS sequence"/>
</dbReference>
<evidence type="ECO:0000313" key="4">
    <source>
        <dbReference type="Proteomes" id="UP000017938"/>
    </source>
</evidence>
<evidence type="ECO:0000313" key="2">
    <source>
        <dbReference type="EMBL" id="CDC74983.1"/>
    </source>
</evidence>
<dbReference type="STRING" id="1263015.BN580_01703"/>
<dbReference type="EMBL" id="CBFW010000264">
    <property type="protein sequence ID" value="CDC74983.1"/>
    <property type="molecule type" value="Genomic_DNA"/>
</dbReference>
<dbReference type="AlphaFoldDB" id="R6TNK0"/>
<evidence type="ECO:0000256" key="1">
    <source>
        <dbReference type="SAM" id="Phobius"/>
    </source>
</evidence>
<sequence>MNNFLILAFLFFIGCTAGWVLELFYRRFAPTNKSHKWINPGFLNGPYLPLYGFGLCIMFILSECEGYLHISDTALSKTVTVLIMGAAMTLIEYIAGLIFIKGMHVKLWDYSKRWGNIDGIICPLFSLFWTVLCALYLMFIHPGVRAALSWFADNLAFSFVIGFFFGVFSIDVVCSFRIVSKIKAAAEEYHVLVRYEEFKEHIREYAEASREKYAFLFAFSSKLSIREHIKSYAENLKKLRSEKKEK</sequence>
<feature type="transmembrane region" description="Helical" evidence="1">
    <location>
        <begin position="155"/>
        <end position="174"/>
    </location>
</feature>
<proteinExistence type="predicted"/>
<dbReference type="InterPro" id="IPR010540">
    <property type="entry name" value="CmpB_TMEM229"/>
</dbReference>